<evidence type="ECO:0000313" key="1">
    <source>
        <dbReference type="EnsemblPlants" id="ONIVA01G03650.3"/>
    </source>
</evidence>
<organism evidence="1">
    <name type="scientific">Oryza nivara</name>
    <name type="common">Indian wild rice</name>
    <name type="synonym">Oryza sativa f. spontanea</name>
    <dbReference type="NCBI Taxonomy" id="4536"/>
    <lineage>
        <taxon>Eukaryota</taxon>
        <taxon>Viridiplantae</taxon>
        <taxon>Streptophyta</taxon>
        <taxon>Embryophyta</taxon>
        <taxon>Tracheophyta</taxon>
        <taxon>Spermatophyta</taxon>
        <taxon>Magnoliopsida</taxon>
        <taxon>Liliopsida</taxon>
        <taxon>Poales</taxon>
        <taxon>Poaceae</taxon>
        <taxon>BOP clade</taxon>
        <taxon>Oryzoideae</taxon>
        <taxon>Oryzeae</taxon>
        <taxon>Oryzinae</taxon>
        <taxon>Oryza</taxon>
    </lineage>
</organism>
<proteinExistence type="predicted"/>
<reference evidence="1" key="1">
    <citation type="submission" date="2015-04" db="UniProtKB">
        <authorList>
            <consortium name="EnsemblPlants"/>
        </authorList>
    </citation>
    <scope>IDENTIFICATION</scope>
    <source>
        <strain evidence="1">SL10</strain>
    </source>
</reference>
<dbReference type="EnsemblPlants" id="ONIVA01G03650.3">
    <property type="protein sequence ID" value="ONIVA01G03650.3"/>
    <property type="gene ID" value="ONIVA01G03650"/>
</dbReference>
<name>A0A0E0FGA5_ORYNI</name>
<dbReference type="Gramene" id="ONIVA01G03650.3">
    <property type="protein sequence ID" value="ONIVA01G03650.3"/>
    <property type="gene ID" value="ONIVA01G03650"/>
</dbReference>
<reference evidence="1" key="2">
    <citation type="submission" date="2018-04" db="EMBL/GenBank/DDBJ databases">
        <title>OnivRS2 (Oryza nivara Reference Sequence Version 2).</title>
        <authorList>
            <person name="Zhang J."/>
            <person name="Kudrna D."/>
            <person name="Lee S."/>
            <person name="Talag J."/>
            <person name="Rajasekar S."/>
            <person name="Welchert J."/>
            <person name="Hsing Y.-I."/>
            <person name="Wing R.A."/>
        </authorList>
    </citation>
    <scope>NUCLEOTIDE SEQUENCE [LARGE SCALE GENOMIC DNA]</scope>
</reference>
<dbReference type="Proteomes" id="UP000006591">
    <property type="component" value="Chromosome 1"/>
</dbReference>
<dbReference type="AlphaFoldDB" id="A0A0E0FGA5"/>
<dbReference type="HOGENOM" id="CLU_1761706_0_0_1"/>
<evidence type="ECO:0000313" key="2">
    <source>
        <dbReference type="Proteomes" id="UP000006591"/>
    </source>
</evidence>
<sequence length="148" mass="16149">MAAKSKASNSIFLSKANDEKPVWQQTRTANASPLNCSNHILEQSQIVAAAASQQSSNNSDTSRAIITRQVLTSLATPVHQMADDEAPHMASCHIIYLAQSSTESMNHSSWQGQGDTYRFAHAPCHSRGAREAIPTQKLSISLYIFHVI</sequence>
<accession>A0A0E0FGA5</accession>
<protein>
    <submittedName>
        <fullName evidence="1">Uncharacterized protein</fullName>
    </submittedName>
</protein>
<keyword evidence="2" id="KW-1185">Reference proteome</keyword>